<dbReference type="CDD" id="cd06173">
    <property type="entry name" value="MFS_MefA_like"/>
    <property type="match status" value="1"/>
</dbReference>
<dbReference type="PANTHER" id="PTHR43266">
    <property type="entry name" value="MACROLIDE-EFFLUX PROTEIN"/>
    <property type="match status" value="1"/>
</dbReference>
<dbReference type="AlphaFoldDB" id="A0A544QTM8"/>
<comment type="caution">
    <text evidence="9">The sequence shown here is derived from an EMBL/GenBank/DDBJ whole genome shotgun (WGS) entry which is preliminary data.</text>
</comment>
<dbReference type="OrthoDB" id="9763297at2"/>
<evidence type="ECO:0000256" key="6">
    <source>
        <dbReference type="ARBA" id="ARBA00023136"/>
    </source>
</evidence>
<feature type="transmembrane region" description="Helical" evidence="7">
    <location>
        <begin position="351"/>
        <end position="374"/>
    </location>
</feature>
<keyword evidence="5 7" id="KW-1133">Transmembrane helix</keyword>
<name>A0A544QTM8_9FIRM</name>
<feature type="transmembrane region" description="Helical" evidence="7">
    <location>
        <begin position="312"/>
        <end position="330"/>
    </location>
</feature>
<keyword evidence="10" id="KW-1185">Reference proteome</keyword>
<dbReference type="InterPro" id="IPR011701">
    <property type="entry name" value="MFS"/>
</dbReference>
<dbReference type="RefSeq" id="WP_142536498.1">
    <property type="nucleotide sequence ID" value="NZ_SGJB01000017.1"/>
</dbReference>
<organism evidence="9 10">
    <name type="scientific">Peptacetobacter hominis</name>
    <dbReference type="NCBI Taxonomy" id="2743610"/>
    <lineage>
        <taxon>Bacteria</taxon>
        <taxon>Bacillati</taxon>
        <taxon>Bacillota</taxon>
        <taxon>Clostridia</taxon>
        <taxon>Peptostreptococcales</taxon>
        <taxon>Peptostreptococcaceae</taxon>
        <taxon>Peptacetobacter</taxon>
    </lineage>
</organism>
<dbReference type="GO" id="GO:0022857">
    <property type="term" value="F:transmembrane transporter activity"/>
    <property type="evidence" value="ECO:0007669"/>
    <property type="project" value="InterPro"/>
</dbReference>
<keyword evidence="2" id="KW-0813">Transport</keyword>
<dbReference type="Gene3D" id="1.20.1250.20">
    <property type="entry name" value="MFS general substrate transporter like domains"/>
    <property type="match status" value="1"/>
</dbReference>
<dbReference type="Proteomes" id="UP000317863">
    <property type="component" value="Unassembled WGS sequence"/>
</dbReference>
<feature type="transmembrane region" description="Helical" evidence="7">
    <location>
        <begin position="261"/>
        <end position="281"/>
    </location>
</feature>
<sequence length="405" mass="44794">MNKNFRLVLYGQIISMFGSAIQRFSLSLYILEITGNSSIYANILALSVLPYIFVAPIAGNIADRFNHRKTMIVLDILSAASILIYGIGIYINFYPIITTSITMILLSLFSACYNPVVTSCIPNIVEEESLSRSNSFIAMVSSISNIAGPAVSGIMFSLIGINGIIIINFISFIFSAFMEYFITYNFKSYEKLSSNINIIDSFKESLDTIKNIKKHHSVVMGIIISYGLFNICIVPIITIILPSEIKLALRLSSSSFGIIEGIVASGMLLGSIFIALCPYLFRFDKYYRWNYIIPVSIVGMSSAYIFSDNKFLLAAAITVACFFIMFSLSIGNTVTLTQIQKSVPSNILGKVSSISTAFASSTVPIGQILTGFILQYNIHRGILLIIYAFISLIICIYIKRFSTNK</sequence>
<feature type="domain" description="Major facilitator superfamily (MFS) profile" evidence="8">
    <location>
        <begin position="4"/>
        <end position="405"/>
    </location>
</feature>
<evidence type="ECO:0000256" key="7">
    <source>
        <dbReference type="SAM" id="Phobius"/>
    </source>
</evidence>
<dbReference type="GO" id="GO:0005886">
    <property type="term" value="C:plasma membrane"/>
    <property type="evidence" value="ECO:0007669"/>
    <property type="project" value="UniProtKB-SubCell"/>
</dbReference>
<dbReference type="InterPro" id="IPR020846">
    <property type="entry name" value="MFS_dom"/>
</dbReference>
<dbReference type="PANTHER" id="PTHR43266:SF9">
    <property type="entry name" value="PERMEASE, MAJOR FACILITATOR SUPERFAMILY-RELATED"/>
    <property type="match status" value="1"/>
</dbReference>
<feature type="transmembrane region" description="Helical" evidence="7">
    <location>
        <begin position="218"/>
        <end position="241"/>
    </location>
</feature>
<dbReference type="Pfam" id="PF07690">
    <property type="entry name" value="MFS_1"/>
    <property type="match status" value="1"/>
</dbReference>
<keyword evidence="6 7" id="KW-0472">Membrane</keyword>
<feature type="transmembrane region" description="Helical" evidence="7">
    <location>
        <begin position="380"/>
        <end position="398"/>
    </location>
</feature>
<reference evidence="9 10" key="1">
    <citation type="submission" date="2019-02" db="EMBL/GenBank/DDBJ databases">
        <title>Peptostreptococcaceae bacterium ZHW00191 nov., a new bacterium isolated from the human gut.</title>
        <authorList>
            <person name="Zhou H.-W."/>
            <person name="Chen X.-J."/>
        </authorList>
    </citation>
    <scope>NUCLEOTIDE SEQUENCE [LARGE SCALE GENOMIC DNA]</scope>
    <source>
        <strain evidence="9 10">ZHW00191</strain>
    </source>
</reference>
<evidence type="ECO:0000256" key="4">
    <source>
        <dbReference type="ARBA" id="ARBA00022692"/>
    </source>
</evidence>
<feature type="transmembrane region" description="Helical" evidence="7">
    <location>
        <begin position="37"/>
        <end position="59"/>
    </location>
</feature>
<dbReference type="EMBL" id="SGJB01000017">
    <property type="protein sequence ID" value="TQQ84044.1"/>
    <property type="molecule type" value="Genomic_DNA"/>
</dbReference>
<feature type="transmembrane region" description="Helical" evidence="7">
    <location>
        <begin position="7"/>
        <end position="31"/>
    </location>
</feature>
<dbReference type="PROSITE" id="PS50850">
    <property type="entry name" value="MFS"/>
    <property type="match status" value="1"/>
</dbReference>
<keyword evidence="4 7" id="KW-0812">Transmembrane</keyword>
<evidence type="ECO:0000256" key="1">
    <source>
        <dbReference type="ARBA" id="ARBA00004651"/>
    </source>
</evidence>
<protein>
    <submittedName>
        <fullName evidence="9">MFS transporter</fullName>
    </submittedName>
</protein>
<comment type="subcellular location">
    <subcellularLocation>
        <location evidence="1">Cell membrane</location>
        <topology evidence="1">Multi-pass membrane protein</topology>
    </subcellularLocation>
</comment>
<evidence type="ECO:0000256" key="3">
    <source>
        <dbReference type="ARBA" id="ARBA00022475"/>
    </source>
</evidence>
<evidence type="ECO:0000313" key="10">
    <source>
        <dbReference type="Proteomes" id="UP000317863"/>
    </source>
</evidence>
<proteinExistence type="predicted"/>
<dbReference type="SUPFAM" id="SSF103473">
    <property type="entry name" value="MFS general substrate transporter"/>
    <property type="match status" value="1"/>
</dbReference>
<feature type="transmembrane region" description="Helical" evidence="7">
    <location>
        <begin position="165"/>
        <end position="186"/>
    </location>
</feature>
<feature type="transmembrane region" description="Helical" evidence="7">
    <location>
        <begin position="288"/>
        <end position="306"/>
    </location>
</feature>
<evidence type="ECO:0000256" key="2">
    <source>
        <dbReference type="ARBA" id="ARBA00022448"/>
    </source>
</evidence>
<accession>A0A544QTM8</accession>
<evidence type="ECO:0000256" key="5">
    <source>
        <dbReference type="ARBA" id="ARBA00022989"/>
    </source>
</evidence>
<gene>
    <name evidence="9" type="ORF">EXD82_08560</name>
</gene>
<keyword evidence="3" id="KW-1003">Cell membrane</keyword>
<evidence type="ECO:0000313" key="9">
    <source>
        <dbReference type="EMBL" id="TQQ84044.1"/>
    </source>
</evidence>
<dbReference type="InterPro" id="IPR036259">
    <property type="entry name" value="MFS_trans_sf"/>
</dbReference>
<evidence type="ECO:0000259" key="8">
    <source>
        <dbReference type="PROSITE" id="PS50850"/>
    </source>
</evidence>